<reference evidence="4 5" key="1">
    <citation type="journal article" date="2005" name="PLoS Biol.">
        <title>The genomes of Oryza sativa: a history of duplications.</title>
        <authorList>
            <person name="Yu J."/>
            <person name="Wang J."/>
            <person name="Lin W."/>
            <person name="Li S."/>
            <person name="Li H."/>
            <person name="Zhou J."/>
            <person name="Ni P."/>
            <person name="Dong W."/>
            <person name="Hu S."/>
            <person name="Zeng C."/>
            <person name="Zhang J."/>
            <person name="Zhang Y."/>
            <person name="Li R."/>
            <person name="Xu Z."/>
            <person name="Li S."/>
            <person name="Li X."/>
            <person name="Zheng H."/>
            <person name="Cong L."/>
            <person name="Lin L."/>
            <person name="Yin J."/>
            <person name="Geng J."/>
            <person name="Li G."/>
            <person name="Shi J."/>
            <person name="Liu J."/>
            <person name="Lv H."/>
            <person name="Li J."/>
            <person name="Wang J."/>
            <person name="Deng Y."/>
            <person name="Ran L."/>
            <person name="Shi X."/>
            <person name="Wang X."/>
            <person name="Wu Q."/>
            <person name="Li C."/>
            <person name="Ren X."/>
            <person name="Wang J."/>
            <person name="Wang X."/>
            <person name="Li D."/>
            <person name="Liu D."/>
            <person name="Zhang X."/>
            <person name="Ji Z."/>
            <person name="Zhao W."/>
            <person name="Sun Y."/>
            <person name="Zhang Z."/>
            <person name="Bao J."/>
            <person name="Han Y."/>
            <person name="Dong L."/>
            <person name="Ji J."/>
            <person name="Chen P."/>
            <person name="Wu S."/>
            <person name="Liu J."/>
            <person name="Xiao Y."/>
            <person name="Bu D."/>
            <person name="Tan J."/>
            <person name="Yang L."/>
            <person name="Ye C."/>
            <person name="Zhang J."/>
            <person name="Xu J."/>
            <person name="Zhou Y."/>
            <person name="Yu Y."/>
            <person name="Zhang B."/>
            <person name="Zhuang S."/>
            <person name="Wei H."/>
            <person name="Liu B."/>
            <person name="Lei M."/>
            <person name="Yu H."/>
            <person name="Li Y."/>
            <person name="Xu H."/>
            <person name="Wei S."/>
            <person name="He X."/>
            <person name="Fang L."/>
            <person name="Zhang Z."/>
            <person name="Zhang Y."/>
            <person name="Huang X."/>
            <person name="Su Z."/>
            <person name="Tong W."/>
            <person name="Li J."/>
            <person name="Tong Z."/>
            <person name="Li S."/>
            <person name="Ye J."/>
            <person name="Wang L."/>
            <person name="Fang L."/>
            <person name="Lei T."/>
            <person name="Chen C."/>
            <person name="Chen H."/>
            <person name="Xu Z."/>
            <person name="Li H."/>
            <person name="Huang H."/>
            <person name="Zhang F."/>
            <person name="Xu H."/>
            <person name="Li N."/>
            <person name="Zhao C."/>
            <person name="Li S."/>
            <person name="Dong L."/>
            <person name="Huang Y."/>
            <person name="Li L."/>
            <person name="Xi Y."/>
            <person name="Qi Q."/>
            <person name="Li W."/>
            <person name="Zhang B."/>
            <person name="Hu W."/>
            <person name="Zhang Y."/>
            <person name="Tian X."/>
            <person name="Jiao Y."/>
            <person name="Liang X."/>
            <person name="Jin J."/>
            <person name="Gao L."/>
            <person name="Zheng W."/>
            <person name="Hao B."/>
            <person name="Liu S."/>
            <person name="Wang W."/>
            <person name="Yuan L."/>
            <person name="Cao M."/>
            <person name="McDermott J."/>
            <person name="Samudrala R."/>
            <person name="Wang J."/>
            <person name="Wong G.K."/>
            <person name="Yang H."/>
        </authorList>
    </citation>
    <scope>NUCLEOTIDE SEQUENCE [LARGE SCALE GENOMIC DNA]</scope>
    <source>
        <strain evidence="5">cv. 93-11</strain>
    </source>
</reference>
<feature type="region of interest" description="Disordered" evidence="2">
    <location>
        <begin position="485"/>
        <end position="504"/>
    </location>
</feature>
<dbReference type="Pfam" id="PF13963">
    <property type="entry name" value="Transpos_assoc"/>
    <property type="match status" value="1"/>
</dbReference>
<feature type="compositionally biased region" description="Polar residues" evidence="2">
    <location>
        <begin position="259"/>
        <end position="273"/>
    </location>
</feature>
<evidence type="ECO:0000256" key="1">
    <source>
        <dbReference type="SAM" id="Coils"/>
    </source>
</evidence>
<dbReference type="EMBL" id="CM000126">
    <property type="protein sequence ID" value="EEC70602.1"/>
    <property type="molecule type" value="Genomic_DNA"/>
</dbReference>
<dbReference type="PANTHER" id="PTHR33499">
    <property type="entry name" value="OS12G0282400 PROTEIN-RELATED"/>
    <property type="match status" value="1"/>
</dbReference>
<feature type="domain" description="Transposase-associated" evidence="3">
    <location>
        <begin position="3"/>
        <end position="76"/>
    </location>
</feature>
<feature type="region of interest" description="Disordered" evidence="2">
    <location>
        <begin position="170"/>
        <end position="195"/>
    </location>
</feature>
<feature type="region of interest" description="Disordered" evidence="2">
    <location>
        <begin position="253"/>
        <end position="274"/>
    </location>
</feature>
<sequence length="624" mass="70459">MDKSWMNLPDRFSQGYIAGVNAFIEFACQQNRDRDALLCPCERCMNISQKPINEVRTHLVLYGIQVSYKHWVFHGEQVDLDIDPVDEPINDEDDEDFDGLDMIQDLLGDIHRGTAGIQQQDQAGSGSIGDQAGSGNIGAEPNEEANRFDRLLTSAQRELYPGCKNHLQGFKYGKHPGNKKRKASQKGDRFTNQGSSQVSDCLYALATGPHKKVDIYSGCIVVGIRFLTKKREEGRKTQNSGMAPGQKTRQLRNLAHAQDQCSKRSAGTSSATSVRKVRGINKGKGLDRLIKKTGGKPIKLNISVERRPVGKNNELLSREIGIITRYHAPIQRIGWQNMTEVDKEALHTLLKLKFDLDLNEENVKGCVELMFSSSYKSFRHRCYEHYVKHGGGENARMNPHKALEDHLADWFWLCDHFETEEFQGCGDITLYKECYSNDKGWASSDAREKHDQMVRMQEESMQQDEIPLIELQICEKVLGKTYGYIRGRGHGPKPNRRATSTSTRTYQQVEEELASTKQTVAVQQNQLAVQQNQLESQQKQLDWLHSVVSKLAGIPTPCMDANGTSVPAYTATTSNDGSGYHLVVPFNILPDSTTIGKMDLTTWRHCDIKYHVKLKPYIEQTMAY</sequence>
<evidence type="ECO:0000256" key="2">
    <source>
        <dbReference type="SAM" id="MobiDB-lite"/>
    </source>
</evidence>
<dbReference type="Gramene" id="BGIOSGA003481-TA">
    <property type="protein sequence ID" value="BGIOSGA003481-PA"/>
    <property type="gene ID" value="BGIOSGA003481"/>
</dbReference>
<dbReference type="InterPro" id="IPR029480">
    <property type="entry name" value="Transpos_assoc"/>
</dbReference>
<evidence type="ECO:0000259" key="3">
    <source>
        <dbReference type="Pfam" id="PF13963"/>
    </source>
</evidence>
<organism evidence="4 5">
    <name type="scientific">Oryza sativa subsp. indica</name>
    <name type="common">Rice</name>
    <dbReference type="NCBI Taxonomy" id="39946"/>
    <lineage>
        <taxon>Eukaryota</taxon>
        <taxon>Viridiplantae</taxon>
        <taxon>Streptophyta</taxon>
        <taxon>Embryophyta</taxon>
        <taxon>Tracheophyta</taxon>
        <taxon>Spermatophyta</taxon>
        <taxon>Magnoliopsida</taxon>
        <taxon>Liliopsida</taxon>
        <taxon>Poales</taxon>
        <taxon>Poaceae</taxon>
        <taxon>BOP clade</taxon>
        <taxon>Oryzoideae</taxon>
        <taxon>Oryzeae</taxon>
        <taxon>Oryzinae</taxon>
        <taxon>Oryza</taxon>
        <taxon>Oryza sativa</taxon>
    </lineage>
</organism>
<dbReference type="HOGENOM" id="CLU_438321_0_0_1"/>
<feature type="region of interest" description="Disordered" evidence="2">
    <location>
        <begin position="117"/>
        <end position="141"/>
    </location>
</feature>
<feature type="compositionally biased region" description="Basic residues" evidence="2">
    <location>
        <begin position="487"/>
        <end position="496"/>
    </location>
</feature>
<keyword evidence="5" id="KW-1185">Reference proteome</keyword>
<gene>
    <name evidence="4" type="ORF">OsI_01836</name>
</gene>
<dbReference type="AlphaFoldDB" id="B8A7V1"/>
<accession>B8A7V1</accession>
<evidence type="ECO:0000313" key="4">
    <source>
        <dbReference type="EMBL" id="EEC70602.1"/>
    </source>
</evidence>
<keyword evidence="1" id="KW-0175">Coiled coil</keyword>
<evidence type="ECO:0000313" key="5">
    <source>
        <dbReference type="Proteomes" id="UP000007015"/>
    </source>
</evidence>
<feature type="compositionally biased region" description="Basic residues" evidence="2">
    <location>
        <begin position="172"/>
        <end position="184"/>
    </location>
</feature>
<feature type="coiled-coil region" evidence="1">
    <location>
        <begin position="506"/>
        <end position="540"/>
    </location>
</feature>
<dbReference type="Proteomes" id="UP000007015">
    <property type="component" value="Chromosome 1"/>
</dbReference>
<proteinExistence type="predicted"/>
<name>B8A7V1_ORYSI</name>
<dbReference type="PANTHER" id="PTHR33499:SF11">
    <property type="entry name" value="NO APICAL MERISTEM-ASSOCIATED C-TERMINAL DOMAIN-CONTAINING PROTEIN"/>
    <property type="match status" value="1"/>
</dbReference>
<protein>
    <recommendedName>
        <fullName evidence="3">Transposase-associated domain-containing protein</fullName>
    </recommendedName>
</protein>